<dbReference type="EMBL" id="LJSX01000001">
    <property type="protein sequence ID" value="KPQ12826.1"/>
    <property type="molecule type" value="Genomic_DNA"/>
</dbReference>
<dbReference type="PIRSF" id="PIRSF006066">
    <property type="entry name" value="HI0050"/>
    <property type="match status" value="1"/>
</dbReference>
<dbReference type="STRING" id="1653334.GA0071312_3502"/>
<evidence type="ECO:0000256" key="2">
    <source>
        <dbReference type="ARBA" id="ARBA00022475"/>
    </source>
</evidence>
<accession>A0A0N8KF09</accession>
<keyword evidence="4 7" id="KW-0812">Transmembrane</keyword>
<dbReference type="Proteomes" id="UP000182800">
    <property type="component" value="Unassembled WGS sequence"/>
</dbReference>
<evidence type="ECO:0000313" key="10">
    <source>
        <dbReference type="EMBL" id="SCC82499.1"/>
    </source>
</evidence>
<feature type="transmembrane region" description="Helical" evidence="7">
    <location>
        <begin position="359"/>
        <end position="383"/>
    </location>
</feature>
<evidence type="ECO:0000256" key="7">
    <source>
        <dbReference type="RuleBase" id="RU369079"/>
    </source>
</evidence>
<feature type="transmembrane region" description="Helical" evidence="7">
    <location>
        <begin position="6"/>
        <end position="35"/>
    </location>
</feature>
<reference evidence="10 12" key="2">
    <citation type="submission" date="2016-08" db="EMBL/GenBank/DDBJ databases">
        <authorList>
            <person name="Varghese N."/>
            <person name="Submissions Spin"/>
        </authorList>
    </citation>
    <scope>NUCLEOTIDE SEQUENCE [LARGE SCALE GENOMIC DNA]</scope>
    <source>
        <strain evidence="10 12">HL-109</strain>
    </source>
</reference>
<dbReference type="InterPro" id="IPR010656">
    <property type="entry name" value="DctM"/>
</dbReference>
<feature type="transmembrane region" description="Helical" evidence="7">
    <location>
        <begin position="317"/>
        <end position="347"/>
    </location>
</feature>
<evidence type="ECO:0000313" key="11">
    <source>
        <dbReference type="Proteomes" id="UP000050497"/>
    </source>
</evidence>
<comment type="caution">
    <text evidence="9">The sequence shown here is derived from an EMBL/GenBank/DDBJ whole genome shotgun (WGS) entry which is preliminary data.</text>
</comment>
<name>A0A0N8KF09_9HYPH</name>
<dbReference type="NCBIfam" id="TIGR00786">
    <property type="entry name" value="dctM"/>
    <property type="match status" value="1"/>
</dbReference>
<dbReference type="PANTHER" id="PTHR33362:SF3">
    <property type="entry name" value="SIALIC ACID TRAP TRANSPORTER PERMEASE PROTEIN SIAT"/>
    <property type="match status" value="1"/>
</dbReference>
<feature type="transmembrane region" description="Helical" evidence="7">
    <location>
        <begin position="96"/>
        <end position="119"/>
    </location>
</feature>
<dbReference type="EMBL" id="FMBM01000003">
    <property type="protein sequence ID" value="SCC82499.1"/>
    <property type="molecule type" value="Genomic_DNA"/>
</dbReference>
<gene>
    <name evidence="10" type="ORF">GA0071312_3502</name>
    <name evidence="9" type="ORF">HLUCCO17_01640</name>
</gene>
<proteinExistence type="inferred from homology"/>
<organism evidence="9 11">
    <name type="scientific">Saliniramus fredricksonii</name>
    <dbReference type="NCBI Taxonomy" id="1653334"/>
    <lineage>
        <taxon>Bacteria</taxon>
        <taxon>Pseudomonadati</taxon>
        <taxon>Pseudomonadota</taxon>
        <taxon>Alphaproteobacteria</taxon>
        <taxon>Hyphomicrobiales</taxon>
        <taxon>Salinarimonadaceae</taxon>
        <taxon>Saliniramus</taxon>
    </lineage>
</organism>
<comment type="similarity">
    <text evidence="7">Belongs to the TRAP transporter large permease family.</text>
</comment>
<dbReference type="PATRIC" id="fig|1653334.4.peg.2088"/>
<keyword evidence="6 7" id="KW-0472">Membrane</keyword>
<evidence type="ECO:0000313" key="9">
    <source>
        <dbReference type="EMBL" id="KPQ12826.1"/>
    </source>
</evidence>
<reference evidence="9 11" key="1">
    <citation type="submission" date="2015-09" db="EMBL/GenBank/DDBJ databases">
        <title>Identification and resolution of microdiversity through metagenomic sequencing of parallel consortia.</title>
        <authorList>
            <person name="Nelson W.C."/>
            <person name="Romine M.F."/>
            <person name="Lindemann S.R."/>
        </authorList>
    </citation>
    <scope>NUCLEOTIDE SEQUENCE [LARGE SCALE GENOMIC DNA]</scope>
    <source>
        <strain evidence="9">HL-109</strain>
    </source>
</reference>
<comment type="subcellular location">
    <subcellularLocation>
        <location evidence="1 7">Cell inner membrane</location>
        <topology evidence="1 7">Multi-pass membrane protein</topology>
    </subcellularLocation>
</comment>
<feature type="transmembrane region" description="Helical" evidence="7">
    <location>
        <begin position="275"/>
        <end position="297"/>
    </location>
</feature>
<sequence length="429" mass="46682">MEYLYIFLGLMIVLFALGVPIAVSIGLTCLAVLVIQGGWQAIPTELFALQMLRGLNNFPILAIPFFIFAASLMNVGSVTNRIFDFANALVGFIRGGLGHVNVVASMIFAGMSATAVADVAGIGQLEIKAMRERNYPMRFAAGITGAASIISPVIPPSIAMVVYGWLSGTSIAALFVAGVVPGVMIGIALMITCFVVSYWIEMPRSPRPQLMQLVRLFWRALPPLLTPLIIIGGIWTGIFTPTEAGAIACLYAMFLGFVVYRDVTFKDLIDVLARTVRFTSIIMFIIAIATFYGWLLVRLRIPQELAMMLMDLDVSLTVILIFIALFFLVIGCFMSVVEAVLIFTPIFMLTVQSLGIDPVFFGILMVITLSVGVITPPFGNVLFVLVEITGLRFEQVVMSVLPFLIPILAVIGLIILVPEIVTFLPGLIR</sequence>
<protein>
    <recommendedName>
        <fullName evidence="7">TRAP transporter large permease protein</fullName>
    </recommendedName>
</protein>
<dbReference type="OrthoDB" id="7374726at2"/>
<evidence type="ECO:0000256" key="3">
    <source>
        <dbReference type="ARBA" id="ARBA00022519"/>
    </source>
</evidence>
<dbReference type="Proteomes" id="UP000050497">
    <property type="component" value="Unassembled WGS sequence"/>
</dbReference>
<evidence type="ECO:0000259" key="8">
    <source>
        <dbReference type="Pfam" id="PF06808"/>
    </source>
</evidence>
<feature type="transmembrane region" description="Helical" evidence="7">
    <location>
        <begin position="171"/>
        <end position="200"/>
    </location>
</feature>
<dbReference type="Pfam" id="PF06808">
    <property type="entry name" value="DctM"/>
    <property type="match status" value="1"/>
</dbReference>
<evidence type="ECO:0000256" key="5">
    <source>
        <dbReference type="ARBA" id="ARBA00022989"/>
    </source>
</evidence>
<feature type="transmembrane region" description="Helical" evidence="7">
    <location>
        <begin position="403"/>
        <end position="428"/>
    </location>
</feature>
<dbReference type="InterPro" id="IPR004681">
    <property type="entry name" value="TRAP_DctM"/>
</dbReference>
<feature type="transmembrane region" description="Helical" evidence="7">
    <location>
        <begin position="139"/>
        <end position="165"/>
    </location>
</feature>
<feature type="transmembrane region" description="Helical" evidence="7">
    <location>
        <begin position="55"/>
        <end position="76"/>
    </location>
</feature>
<evidence type="ECO:0000313" key="12">
    <source>
        <dbReference type="Proteomes" id="UP000182800"/>
    </source>
</evidence>
<keyword evidence="2" id="KW-1003">Cell membrane</keyword>
<evidence type="ECO:0000256" key="4">
    <source>
        <dbReference type="ARBA" id="ARBA00022692"/>
    </source>
</evidence>
<keyword evidence="5 7" id="KW-1133">Transmembrane helix</keyword>
<keyword evidence="7" id="KW-0813">Transport</keyword>
<comment type="subunit">
    <text evidence="7">The complex comprises the extracytoplasmic solute receptor protein and the two transmembrane proteins.</text>
</comment>
<feature type="transmembrane region" description="Helical" evidence="7">
    <location>
        <begin position="244"/>
        <end position="263"/>
    </location>
</feature>
<dbReference type="GO" id="GO:0005886">
    <property type="term" value="C:plasma membrane"/>
    <property type="evidence" value="ECO:0007669"/>
    <property type="project" value="UniProtKB-SubCell"/>
</dbReference>
<keyword evidence="3 7" id="KW-0997">Cell inner membrane</keyword>
<keyword evidence="12" id="KW-1185">Reference proteome</keyword>
<dbReference type="GO" id="GO:0022857">
    <property type="term" value="F:transmembrane transporter activity"/>
    <property type="evidence" value="ECO:0007669"/>
    <property type="project" value="UniProtKB-UniRule"/>
</dbReference>
<dbReference type="AlphaFoldDB" id="A0A0N8KF09"/>
<evidence type="ECO:0000256" key="6">
    <source>
        <dbReference type="ARBA" id="ARBA00023136"/>
    </source>
</evidence>
<evidence type="ECO:0000256" key="1">
    <source>
        <dbReference type="ARBA" id="ARBA00004429"/>
    </source>
</evidence>
<comment type="function">
    <text evidence="7">Part of the tripartite ATP-independent periplasmic (TRAP) transport system.</text>
</comment>
<dbReference type="RefSeq" id="WP_074446318.1">
    <property type="nucleotide sequence ID" value="NZ_FMBM01000003.1"/>
</dbReference>
<feature type="transmembrane region" description="Helical" evidence="7">
    <location>
        <begin position="220"/>
        <end position="238"/>
    </location>
</feature>
<dbReference type="PANTHER" id="PTHR33362">
    <property type="entry name" value="SIALIC ACID TRAP TRANSPORTER PERMEASE PROTEIN SIAT-RELATED"/>
    <property type="match status" value="1"/>
</dbReference>
<feature type="domain" description="TRAP C4-dicarboxylate transport system permease DctM subunit" evidence="8">
    <location>
        <begin position="8"/>
        <end position="420"/>
    </location>
</feature>